<evidence type="ECO:0000256" key="3">
    <source>
        <dbReference type="ARBA" id="ARBA00022475"/>
    </source>
</evidence>
<keyword evidence="6 7" id="KW-0472">Membrane</keyword>
<dbReference type="PIRSF" id="PIRSF500217">
    <property type="entry name" value="AlgI"/>
    <property type="match status" value="1"/>
</dbReference>
<dbReference type="PANTHER" id="PTHR13285:SF18">
    <property type="entry name" value="PROTEIN-CYSTEINE N-PALMITOYLTRANSFERASE RASP"/>
    <property type="match status" value="1"/>
</dbReference>
<feature type="transmembrane region" description="Helical" evidence="8">
    <location>
        <begin position="399"/>
        <end position="422"/>
    </location>
</feature>
<evidence type="ECO:0000256" key="7">
    <source>
        <dbReference type="PIRNR" id="PIRNR016636"/>
    </source>
</evidence>
<keyword evidence="4 8" id="KW-0812">Transmembrane</keyword>
<dbReference type="EMBL" id="JAJTTC010000007">
    <property type="protein sequence ID" value="MCF0064365.1"/>
    <property type="molecule type" value="Genomic_DNA"/>
</dbReference>
<dbReference type="Proteomes" id="UP001139000">
    <property type="component" value="Unassembled WGS sequence"/>
</dbReference>
<feature type="transmembrane region" description="Helical" evidence="8">
    <location>
        <begin position="103"/>
        <end position="128"/>
    </location>
</feature>
<evidence type="ECO:0000256" key="4">
    <source>
        <dbReference type="ARBA" id="ARBA00022692"/>
    </source>
</evidence>
<dbReference type="GO" id="GO:0042121">
    <property type="term" value="P:alginic acid biosynthetic process"/>
    <property type="evidence" value="ECO:0007669"/>
    <property type="project" value="InterPro"/>
</dbReference>
<accession>A0A9X1PNG2</accession>
<dbReference type="InterPro" id="IPR028362">
    <property type="entry name" value="AlgI"/>
</dbReference>
<dbReference type="InterPro" id="IPR004299">
    <property type="entry name" value="MBOAT_fam"/>
</dbReference>
<dbReference type="InterPro" id="IPR024194">
    <property type="entry name" value="Ac/AlaTfrase_AlgI/DltB"/>
</dbReference>
<evidence type="ECO:0000256" key="5">
    <source>
        <dbReference type="ARBA" id="ARBA00022989"/>
    </source>
</evidence>
<feature type="transmembrane region" description="Helical" evidence="8">
    <location>
        <begin position="443"/>
        <end position="467"/>
    </location>
</feature>
<evidence type="ECO:0000313" key="10">
    <source>
        <dbReference type="Proteomes" id="UP001139000"/>
    </source>
</evidence>
<reference evidence="9" key="1">
    <citation type="submission" date="2021-12" db="EMBL/GenBank/DDBJ databases">
        <title>Novel species in genus Dyadobacter.</title>
        <authorList>
            <person name="Ma C."/>
        </authorList>
    </citation>
    <scope>NUCLEOTIDE SEQUENCE</scope>
    <source>
        <strain evidence="9">LJ419</strain>
    </source>
</reference>
<dbReference type="RefSeq" id="WP_234657296.1">
    <property type="nucleotide sequence ID" value="NZ_CP094997.1"/>
</dbReference>
<keyword evidence="5 8" id="KW-1133">Transmembrane helix</keyword>
<feature type="transmembrane region" description="Helical" evidence="8">
    <location>
        <begin position="78"/>
        <end position="97"/>
    </location>
</feature>
<evidence type="ECO:0000256" key="2">
    <source>
        <dbReference type="ARBA" id="ARBA00010323"/>
    </source>
</evidence>
<proteinExistence type="inferred from homology"/>
<evidence type="ECO:0000256" key="1">
    <source>
        <dbReference type="ARBA" id="ARBA00004651"/>
    </source>
</evidence>
<protein>
    <submittedName>
        <fullName evidence="9">MBOAT family protein</fullName>
    </submittedName>
</protein>
<comment type="caution">
    <text evidence="9">The sequence shown here is derived from an EMBL/GenBank/DDBJ whole genome shotgun (WGS) entry which is preliminary data.</text>
</comment>
<evidence type="ECO:0000256" key="8">
    <source>
        <dbReference type="SAM" id="Phobius"/>
    </source>
</evidence>
<dbReference type="GO" id="GO:0005886">
    <property type="term" value="C:plasma membrane"/>
    <property type="evidence" value="ECO:0007669"/>
    <property type="project" value="UniProtKB-SubCell"/>
</dbReference>
<name>A0A9X1PNG2_9BACT</name>
<evidence type="ECO:0000256" key="6">
    <source>
        <dbReference type="ARBA" id="ARBA00023136"/>
    </source>
</evidence>
<feature type="transmembrane region" description="Helical" evidence="8">
    <location>
        <begin position="140"/>
        <end position="159"/>
    </location>
</feature>
<dbReference type="AlphaFoldDB" id="A0A9X1PNG2"/>
<gene>
    <name evidence="9" type="ORF">LXM26_22810</name>
</gene>
<feature type="transmembrane region" description="Helical" evidence="8">
    <location>
        <begin position="214"/>
        <end position="232"/>
    </location>
</feature>
<keyword evidence="7" id="KW-0012">Acyltransferase</keyword>
<organism evidence="9 10">
    <name type="scientific">Dyadobacter chenwenxiniae</name>
    <dbReference type="NCBI Taxonomy" id="2906456"/>
    <lineage>
        <taxon>Bacteria</taxon>
        <taxon>Pseudomonadati</taxon>
        <taxon>Bacteroidota</taxon>
        <taxon>Cytophagia</taxon>
        <taxon>Cytophagales</taxon>
        <taxon>Spirosomataceae</taxon>
        <taxon>Dyadobacter</taxon>
    </lineage>
</organism>
<dbReference type="PANTHER" id="PTHR13285">
    <property type="entry name" value="ACYLTRANSFERASE"/>
    <property type="match status" value="1"/>
</dbReference>
<evidence type="ECO:0000313" key="9">
    <source>
        <dbReference type="EMBL" id="MCF0064365.1"/>
    </source>
</evidence>
<feature type="transmembrane region" description="Helical" evidence="8">
    <location>
        <begin position="7"/>
        <end position="23"/>
    </location>
</feature>
<comment type="subcellular location">
    <subcellularLocation>
        <location evidence="1">Cell membrane</location>
        <topology evidence="1">Multi-pass membrane protein</topology>
    </subcellularLocation>
</comment>
<keyword evidence="7" id="KW-0808">Transferase</keyword>
<dbReference type="PIRSF" id="PIRSF016636">
    <property type="entry name" value="AlgI_DltB"/>
    <property type="match status" value="1"/>
</dbReference>
<comment type="similarity">
    <text evidence="2 7">Belongs to the membrane-bound acyltransferase family.</text>
</comment>
<feature type="transmembrane region" description="Helical" evidence="8">
    <location>
        <begin position="179"/>
        <end position="202"/>
    </location>
</feature>
<keyword evidence="10" id="KW-1185">Reference proteome</keyword>
<sequence>MIKFTDFTYFLILFIIVAAYYNTPQTRKWILLLVLSVLFNVSWSGYYVLVWLGLTALCFFGGKYLGNPEHSKRKRKTLLALLVVISLLPLLLFKYLIPINNSFSLVVLNWLAPIGISYYTFLIIGYLTDVHRKYIKPEPHYGYLALYLGFFPTMLAGPLERARHLIPQLKKPVSYDPENIKAGIFFIVWGLFKKMVLAARFADHVNPVFDQPEKYTAFSVTLAVLLFSIQLYCDFSGYCDIAMGSARLLGIRLNKNFANRYYFTPSRTESWNSWNITVTSWFRDYVFFNISKGITNKTRLEFNRLLTFVITGLWHGPSWSFVIWGFLQWAYINFEIRTKRFWEQFYGSLGLRIGSNPHTVLRITVRLLTGTLIMGWFRAAELESGLRLYSAMFGLHSGTHSILTSGFGLTLVLFLILDLINYQMGEKEDIASFLLKKSPMQRNLSFLVLAQLVLIFGQITVADFYYIQF</sequence>
<dbReference type="InterPro" id="IPR051085">
    <property type="entry name" value="MB_O-acyltransferase"/>
</dbReference>
<dbReference type="Pfam" id="PF03062">
    <property type="entry name" value="MBOAT"/>
    <property type="match status" value="1"/>
</dbReference>
<feature type="transmembrane region" description="Helical" evidence="8">
    <location>
        <begin position="305"/>
        <end position="332"/>
    </location>
</feature>
<keyword evidence="3 7" id="KW-1003">Cell membrane</keyword>
<dbReference type="GO" id="GO:0016746">
    <property type="term" value="F:acyltransferase activity"/>
    <property type="evidence" value="ECO:0007669"/>
    <property type="project" value="UniProtKB-KW"/>
</dbReference>